<dbReference type="InterPro" id="IPR015886">
    <property type="entry name" value="H2TH_FPG"/>
</dbReference>
<dbReference type="EC" id="4.2.99.18" evidence="15"/>
<dbReference type="PANTHER" id="PTHR22993">
    <property type="entry name" value="FORMAMIDOPYRIMIDINE-DNA GLYCOSYLASE"/>
    <property type="match status" value="1"/>
</dbReference>
<evidence type="ECO:0000256" key="12">
    <source>
        <dbReference type="ARBA" id="ARBA00023268"/>
    </source>
</evidence>
<proteinExistence type="inferred from homology"/>
<keyword evidence="4 15" id="KW-0479">Metal-binding</keyword>
<evidence type="ECO:0000256" key="14">
    <source>
        <dbReference type="ARBA" id="ARBA00044632"/>
    </source>
</evidence>
<dbReference type="GO" id="GO:0003684">
    <property type="term" value="F:damaged DNA binding"/>
    <property type="evidence" value="ECO:0007669"/>
    <property type="project" value="InterPro"/>
</dbReference>
<dbReference type="KEGG" id="cbaa:SRAA_1111"/>
<keyword evidence="10 15" id="KW-0234">DNA repair</keyword>
<evidence type="ECO:0000256" key="3">
    <source>
        <dbReference type="ARBA" id="ARBA00011245"/>
    </source>
</evidence>
<dbReference type="RefSeq" id="WP_045531389.1">
    <property type="nucleotide sequence ID" value="NZ_AP014568.1"/>
</dbReference>
<dbReference type="STRING" id="1458425.SRAA_1111"/>
<dbReference type="GO" id="GO:0006284">
    <property type="term" value="P:base-excision repair"/>
    <property type="evidence" value="ECO:0007669"/>
    <property type="project" value="InterPro"/>
</dbReference>
<feature type="binding site" evidence="15">
    <location>
        <position position="107"/>
    </location>
    <ligand>
        <name>DNA</name>
        <dbReference type="ChEBI" id="CHEBI:16991"/>
    </ligand>
</feature>
<dbReference type="Pfam" id="PF01149">
    <property type="entry name" value="Fapy_DNA_glyco"/>
    <property type="match status" value="1"/>
</dbReference>
<dbReference type="InterPro" id="IPR012319">
    <property type="entry name" value="FPG_cat"/>
</dbReference>
<dbReference type="InterPro" id="IPR000214">
    <property type="entry name" value="Znf_DNA_glyclase/AP_lyase"/>
</dbReference>
<dbReference type="Gene3D" id="3.20.190.10">
    <property type="entry name" value="MutM-like, N-terminal"/>
    <property type="match status" value="1"/>
</dbReference>
<dbReference type="InterPro" id="IPR010979">
    <property type="entry name" value="Ribosomal_uS13-like_H2TH"/>
</dbReference>
<dbReference type="HOGENOM" id="CLU_038423_1_2_4"/>
<name>A0A060NIX5_9BURK</name>
<evidence type="ECO:0000256" key="7">
    <source>
        <dbReference type="ARBA" id="ARBA00022801"/>
    </source>
</evidence>
<feature type="domain" description="Formamidopyrimidine-DNA glycosylase catalytic" evidence="17">
    <location>
        <begin position="2"/>
        <end position="110"/>
    </location>
</feature>
<feature type="binding site" evidence="15">
    <location>
        <position position="151"/>
    </location>
    <ligand>
        <name>DNA</name>
        <dbReference type="ChEBI" id="CHEBI:16991"/>
    </ligand>
</feature>
<dbReference type="Gene3D" id="1.10.8.50">
    <property type="match status" value="1"/>
</dbReference>
<dbReference type="PROSITE" id="PS51068">
    <property type="entry name" value="FPG_CAT"/>
    <property type="match status" value="1"/>
</dbReference>
<dbReference type="GO" id="GO:0008270">
    <property type="term" value="F:zinc ion binding"/>
    <property type="evidence" value="ECO:0007669"/>
    <property type="project" value="UniProtKB-UniRule"/>
</dbReference>
<dbReference type="CDD" id="cd08966">
    <property type="entry name" value="EcFpg-like_N"/>
    <property type="match status" value="1"/>
</dbReference>
<dbReference type="GO" id="GO:0140078">
    <property type="term" value="F:class I DNA-(apurinic or apyrimidinic site) endonuclease activity"/>
    <property type="evidence" value="ECO:0007669"/>
    <property type="project" value="UniProtKB-EC"/>
</dbReference>
<comment type="cofactor">
    <cofactor evidence="15">
        <name>Zn(2+)</name>
        <dbReference type="ChEBI" id="CHEBI:29105"/>
    </cofactor>
    <text evidence="15">Binds 1 zinc ion per subunit.</text>
</comment>
<comment type="catalytic activity">
    <reaction evidence="14 15">
        <text>2'-deoxyribonucleotide-(2'-deoxyribose 5'-phosphate)-2'-deoxyribonucleotide-DNA = a 3'-end 2'-deoxyribonucleotide-(2,3-dehydro-2,3-deoxyribose 5'-phosphate)-DNA + a 5'-end 5'-phospho-2'-deoxyribonucleoside-DNA + H(+)</text>
        <dbReference type="Rhea" id="RHEA:66592"/>
        <dbReference type="Rhea" id="RHEA-COMP:13180"/>
        <dbReference type="Rhea" id="RHEA-COMP:16897"/>
        <dbReference type="Rhea" id="RHEA-COMP:17067"/>
        <dbReference type="ChEBI" id="CHEBI:15378"/>
        <dbReference type="ChEBI" id="CHEBI:136412"/>
        <dbReference type="ChEBI" id="CHEBI:157695"/>
        <dbReference type="ChEBI" id="CHEBI:167181"/>
        <dbReference type="EC" id="4.2.99.18"/>
    </reaction>
</comment>
<evidence type="ECO:0000313" key="19">
    <source>
        <dbReference type="Proteomes" id="UP000067461"/>
    </source>
</evidence>
<evidence type="ECO:0000259" key="16">
    <source>
        <dbReference type="PROSITE" id="PS51066"/>
    </source>
</evidence>
<evidence type="ECO:0000256" key="9">
    <source>
        <dbReference type="ARBA" id="ARBA00023125"/>
    </source>
</evidence>
<comment type="catalytic activity">
    <reaction evidence="1 15">
        <text>Hydrolysis of DNA containing ring-opened 7-methylguanine residues, releasing 2,6-diamino-4-hydroxy-5-(N-methyl)formamidopyrimidine.</text>
        <dbReference type="EC" id="3.2.2.23"/>
    </reaction>
</comment>
<dbReference type="SUPFAM" id="SSF81624">
    <property type="entry name" value="N-terminal domain of MutM-like DNA repair proteins"/>
    <property type="match status" value="1"/>
</dbReference>
<feature type="active site" description="Proton donor; for delta-elimination activity" evidence="15">
    <location>
        <position position="260"/>
    </location>
</feature>
<comment type="subunit">
    <text evidence="3 15">Monomer.</text>
</comment>
<dbReference type="EMBL" id="AP014568">
    <property type="protein sequence ID" value="BAO80965.1"/>
    <property type="molecule type" value="Genomic_DNA"/>
</dbReference>
<evidence type="ECO:0000256" key="15">
    <source>
        <dbReference type="HAMAP-Rule" id="MF_00103"/>
    </source>
</evidence>
<dbReference type="FunFam" id="1.10.8.50:FF:000003">
    <property type="entry name" value="Formamidopyrimidine-DNA glycosylase"/>
    <property type="match status" value="1"/>
</dbReference>
<sequence length="271" mass="29753">MPELPEVETTRLNIAERLLGARIERIGLGKPLRWPLGVAPEALLQRQVLGVRRRGKYLLLDLDHGLLLLHLGMSGSLRLATELPPPGPHDHFDMLTNHGVLRLHDPRRFGAVVYAQSESDPVALKLLGRLGVEPLSPAFEPKAFFAALRQRRACIKQVLLAGEVVVGVGNIYASEALFAAGIRPTTVAARLSRPRVQRLHAAIVQVLQQALQAGGSSLRNFSNADGQSGHFQLQTQVYDRAGQPCRVCGNPIRLLRQGQRSSYYCAHCQKA</sequence>
<evidence type="ECO:0000256" key="10">
    <source>
        <dbReference type="ARBA" id="ARBA00023204"/>
    </source>
</evidence>
<dbReference type="HAMAP" id="MF_00103">
    <property type="entry name" value="Fapy_DNA_glycosyl"/>
    <property type="match status" value="1"/>
</dbReference>
<dbReference type="Proteomes" id="UP000067461">
    <property type="component" value="Chromosome"/>
</dbReference>
<evidence type="ECO:0000256" key="2">
    <source>
        <dbReference type="ARBA" id="ARBA00009409"/>
    </source>
</evidence>
<comment type="function">
    <text evidence="15">Involved in base excision repair of DNA damaged by oxidation or by mutagenic agents. Acts as DNA glycosylase that recognizes and removes damaged bases. Has a preference for oxidized purines, such as 7,8-dihydro-8-oxoguanine (8-oxoG). Has AP (apurinic/apyrimidinic) lyase activity and introduces nicks in the DNA strand. Cleaves the DNA backbone by beta-delta elimination to generate a single-strand break at the site of the removed base with both 3'- and 5'-phosphates.</text>
</comment>
<dbReference type="Pfam" id="PF06831">
    <property type="entry name" value="H2TH"/>
    <property type="match status" value="1"/>
</dbReference>
<evidence type="ECO:0000256" key="13">
    <source>
        <dbReference type="ARBA" id="ARBA00023295"/>
    </source>
</evidence>
<dbReference type="AlphaFoldDB" id="A0A060NIX5"/>
<dbReference type="OrthoDB" id="9800855at2"/>
<keyword evidence="6 15" id="KW-0863">Zinc-finger</keyword>
<evidence type="ECO:0000256" key="5">
    <source>
        <dbReference type="ARBA" id="ARBA00022763"/>
    </source>
</evidence>
<evidence type="ECO:0000256" key="1">
    <source>
        <dbReference type="ARBA" id="ARBA00001668"/>
    </source>
</evidence>
<feature type="active site" description="Proton donor" evidence="15">
    <location>
        <position position="3"/>
    </location>
</feature>
<keyword evidence="8 15" id="KW-0862">Zinc</keyword>
<dbReference type="SMART" id="SM00898">
    <property type="entry name" value="Fapy_DNA_glyco"/>
    <property type="match status" value="1"/>
</dbReference>
<keyword evidence="12 15" id="KW-0511">Multifunctional enzyme</keyword>
<dbReference type="EC" id="3.2.2.23" evidence="15"/>
<dbReference type="InterPro" id="IPR035937">
    <property type="entry name" value="FPG_N"/>
</dbReference>
<evidence type="ECO:0000313" key="18">
    <source>
        <dbReference type="EMBL" id="BAO80965.1"/>
    </source>
</evidence>
<evidence type="ECO:0000259" key="17">
    <source>
        <dbReference type="PROSITE" id="PS51068"/>
    </source>
</evidence>
<dbReference type="NCBIfam" id="TIGR00577">
    <property type="entry name" value="fpg"/>
    <property type="match status" value="1"/>
</dbReference>
<comment type="similarity">
    <text evidence="2 15">Belongs to the FPG family.</text>
</comment>
<accession>A0A060NIX5</accession>
<keyword evidence="7 15" id="KW-0378">Hydrolase</keyword>
<dbReference type="InterPro" id="IPR010663">
    <property type="entry name" value="Znf_FPG/IleRS"/>
</dbReference>
<keyword evidence="5 15" id="KW-0227">DNA damage</keyword>
<dbReference type="GO" id="GO:0034039">
    <property type="term" value="F:8-oxo-7,8-dihydroguanine DNA N-glycosylase activity"/>
    <property type="evidence" value="ECO:0007669"/>
    <property type="project" value="TreeGrafter"/>
</dbReference>
<feature type="domain" description="FPG-type" evidence="16">
    <location>
        <begin position="236"/>
        <end position="270"/>
    </location>
</feature>
<dbReference type="PROSITE" id="PS51066">
    <property type="entry name" value="ZF_FPG_2"/>
    <property type="match status" value="1"/>
</dbReference>
<dbReference type="Pfam" id="PF06827">
    <property type="entry name" value="zf-FPG_IleRS"/>
    <property type="match status" value="1"/>
</dbReference>
<dbReference type="SUPFAM" id="SSF57716">
    <property type="entry name" value="Glucocorticoid receptor-like (DNA-binding domain)"/>
    <property type="match status" value="1"/>
</dbReference>
<evidence type="ECO:0000256" key="11">
    <source>
        <dbReference type="ARBA" id="ARBA00023239"/>
    </source>
</evidence>
<protein>
    <recommendedName>
        <fullName evidence="15">Formamidopyrimidine-DNA glycosylase</fullName>
        <shortName evidence="15">Fapy-DNA glycosylase</shortName>
        <ecNumber evidence="15">3.2.2.23</ecNumber>
    </recommendedName>
    <alternativeName>
        <fullName evidence="15">DNA-(apurinic or apyrimidinic site) lyase MutM</fullName>
        <shortName evidence="15">AP lyase MutM</shortName>
        <ecNumber evidence="15">4.2.99.18</ecNumber>
    </alternativeName>
</protein>
<dbReference type="SUPFAM" id="SSF46946">
    <property type="entry name" value="S13-like H2TH domain"/>
    <property type="match status" value="1"/>
</dbReference>
<evidence type="ECO:0000256" key="8">
    <source>
        <dbReference type="ARBA" id="ARBA00022833"/>
    </source>
</evidence>
<dbReference type="PANTHER" id="PTHR22993:SF9">
    <property type="entry name" value="FORMAMIDOPYRIMIDINE-DNA GLYCOSYLASE"/>
    <property type="match status" value="1"/>
</dbReference>
<dbReference type="NCBIfam" id="NF002211">
    <property type="entry name" value="PRK01103.1"/>
    <property type="match status" value="1"/>
</dbReference>
<keyword evidence="19" id="KW-1185">Reference proteome</keyword>
<gene>
    <name evidence="15" type="primary">mutM</name>
    <name evidence="15" type="synonym">fpg</name>
    <name evidence="18" type="ORF">SRAA_1111</name>
</gene>
<feature type="binding site" evidence="15">
    <location>
        <position position="89"/>
    </location>
    <ligand>
        <name>DNA</name>
        <dbReference type="ChEBI" id="CHEBI:16991"/>
    </ligand>
</feature>
<keyword evidence="11 15" id="KW-0456">Lyase</keyword>
<feature type="active site" description="Schiff-base intermediate with DNA" evidence="15">
    <location>
        <position position="2"/>
    </location>
</feature>
<keyword evidence="13 15" id="KW-0326">Glycosidase</keyword>
<evidence type="ECO:0000256" key="4">
    <source>
        <dbReference type="ARBA" id="ARBA00022723"/>
    </source>
</evidence>
<dbReference type="InterPro" id="IPR015887">
    <property type="entry name" value="DNA_glyclase_Znf_dom_DNA_BS"/>
</dbReference>
<dbReference type="InterPro" id="IPR020629">
    <property type="entry name" value="FPG_Glyclase"/>
</dbReference>
<evidence type="ECO:0000256" key="6">
    <source>
        <dbReference type="ARBA" id="ARBA00022771"/>
    </source>
</evidence>
<keyword evidence="9 15" id="KW-0238">DNA-binding</keyword>
<feature type="active site" description="Proton donor; for beta-elimination activity" evidence="15">
    <location>
        <position position="56"/>
    </location>
</feature>
<dbReference type="PROSITE" id="PS01242">
    <property type="entry name" value="ZF_FPG_1"/>
    <property type="match status" value="1"/>
</dbReference>
<organism evidence="18 19">
    <name type="scientific">Serpentinimonas raichei</name>
    <dbReference type="NCBI Taxonomy" id="1458425"/>
    <lineage>
        <taxon>Bacteria</taxon>
        <taxon>Pseudomonadati</taxon>
        <taxon>Pseudomonadota</taxon>
        <taxon>Betaproteobacteria</taxon>
        <taxon>Burkholderiales</taxon>
        <taxon>Comamonadaceae</taxon>
        <taxon>Serpentinimonas</taxon>
    </lineage>
</organism>
<reference evidence="18 19" key="1">
    <citation type="journal article" date="2014" name="Nat. Commun.">
        <title>Physiological and genomic features of highly alkaliphilic hydrogen-utilizing Betaproteobacteria from a continental serpentinizing site.</title>
        <authorList>
            <person name="Suzuki S."/>
            <person name="Kuenen J.G."/>
            <person name="Schipper K."/>
            <person name="van der Velde S."/>
            <person name="Ishii S."/>
            <person name="Wu A."/>
            <person name="Sorokin D.Y."/>
            <person name="Tenney A."/>
            <person name="Meng X.Y."/>
            <person name="Morrill P.L."/>
            <person name="Kamagata Y."/>
            <person name="Muyzer G."/>
            <person name="Nealson K.H."/>
        </authorList>
    </citation>
    <scope>NUCLEOTIDE SEQUENCE [LARGE SCALE GENOMIC DNA]</scope>
    <source>
        <strain evidence="18 19">A1</strain>
    </source>
</reference>
<dbReference type="SMART" id="SM01232">
    <property type="entry name" value="H2TH"/>
    <property type="match status" value="1"/>
</dbReference>